<dbReference type="PANTHER" id="PTHR18934:SF237">
    <property type="entry name" value="ATP-DEPENDENT DNA_RNA HELICASE DHX36"/>
    <property type="match status" value="1"/>
</dbReference>
<dbReference type="Gene3D" id="3.40.50.300">
    <property type="entry name" value="P-loop containing nucleotide triphosphate hydrolases"/>
    <property type="match status" value="1"/>
</dbReference>
<organism evidence="7 8">
    <name type="scientific">Ameca splendens</name>
    <dbReference type="NCBI Taxonomy" id="208324"/>
    <lineage>
        <taxon>Eukaryota</taxon>
        <taxon>Metazoa</taxon>
        <taxon>Chordata</taxon>
        <taxon>Craniata</taxon>
        <taxon>Vertebrata</taxon>
        <taxon>Euteleostomi</taxon>
        <taxon>Actinopterygii</taxon>
        <taxon>Neopterygii</taxon>
        <taxon>Teleostei</taxon>
        <taxon>Neoteleostei</taxon>
        <taxon>Acanthomorphata</taxon>
        <taxon>Ovalentaria</taxon>
        <taxon>Atherinomorphae</taxon>
        <taxon>Cyprinodontiformes</taxon>
        <taxon>Goodeidae</taxon>
        <taxon>Ameca</taxon>
    </lineage>
</organism>
<name>A0ABV0Z5U9_9TELE</name>
<accession>A0ABV0Z5U9</accession>
<gene>
    <name evidence="7" type="primary">DHX36_2</name>
    <name evidence="7" type="ORF">AMECASPLE_035718</name>
</gene>
<dbReference type="PROSITE" id="PS51192">
    <property type="entry name" value="HELICASE_ATP_BIND_1"/>
    <property type="match status" value="1"/>
</dbReference>
<dbReference type="InterPro" id="IPR014001">
    <property type="entry name" value="Helicase_ATP-bd"/>
</dbReference>
<feature type="signal peptide" evidence="5">
    <location>
        <begin position="1"/>
        <end position="23"/>
    </location>
</feature>
<comment type="caution">
    <text evidence="7">The sequence shown here is derived from an EMBL/GenBank/DDBJ whole genome shotgun (WGS) entry which is preliminary data.</text>
</comment>
<protein>
    <submittedName>
        <fullName evidence="7">ATP-dependent DNA/RNA helicase dhx36</fullName>
    </submittedName>
</protein>
<reference evidence="7 8" key="1">
    <citation type="submission" date="2021-06" db="EMBL/GenBank/DDBJ databases">
        <authorList>
            <person name="Palmer J.M."/>
        </authorList>
    </citation>
    <scope>NUCLEOTIDE SEQUENCE [LARGE SCALE GENOMIC DNA]</scope>
    <source>
        <strain evidence="7 8">AS_MEX2019</strain>
        <tissue evidence="7">Muscle</tissue>
    </source>
</reference>
<evidence type="ECO:0000256" key="3">
    <source>
        <dbReference type="ARBA" id="ARBA00022806"/>
    </source>
</evidence>
<evidence type="ECO:0000259" key="6">
    <source>
        <dbReference type="PROSITE" id="PS51192"/>
    </source>
</evidence>
<sequence length="132" mass="15650">MKPFFFFIFFLFTFHSRLPRRQGSILYCTTGIILQWLRSDPLLSSISHLVLDEIHERNLQSDVLLIIVKELLNLRDDLKVILMSATLNAEKFSKYFDKCPMIHIPGLTFPVEEFLLEDIVEMTRYHSRTRET</sequence>
<dbReference type="InterPro" id="IPR002464">
    <property type="entry name" value="DNA/RNA_helicase_DEAH_CS"/>
</dbReference>
<keyword evidence="4" id="KW-0067">ATP-binding</keyword>
<keyword evidence="2" id="KW-0378">Hydrolase</keyword>
<dbReference type="EMBL" id="JAHRIP010052427">
    <property type="protein sequence ID" value="MEQ2301421.1"/>
    <property type="molecule type" value="Genomic_DNA"/>
</dbReference>
<keyword evidence="1" id="KW-0547">Nucleotide-binding</keyword>
<dbReference type="SUPFAM" id="SSF52540">
    <property type="entry name" value="P-loop containing nucleoside triphosphate hydrolases"/>
    <property type="match status" value="1"/>
</dbReference>
<evidence type="ECO:0000313" key="7">
    <source>
        <dbReference type="EMBL" id="MEQ2301421.1"/>
    </source>
</evidence>
<dbReference type="InterPro" id="IPR011545">
    <property type="entry name" value="DEAD/DEAH_box_helicase_dom"/>
</dbReference>
<evidence type="ECO:0000256" key="4">
    <source>
        <dbReference type="ARBA" id="ARBA00022840"/>
    </source>
</evidence>
<feature type="domain" description="Helicase ATP-binding" evidence="6">
    <location>
        <begin position="1"/>
        <end position="105"/>
    </location>
</feature>
<proteinExistence type="predicted"/>
<feature type="chain" id="PRO_5047143233" evidence="5">
    <location>
        <begin position="24"/>
        <end position="132"/>
    </location>
</feature>
<dbReference type="Pfam" id="PF00270">
    <property type="entry name" value="DEAD"/>
    <property type="match status" value="1"/>
</dbReference>
<dbReference type="PROSITE" id="PS00690">
    <property type="entry name" value="DEAH_ATP_HELICASE"/>
    <property type="match status" value="1"/>
</dbReference>
<evidence type="ECO:0000256" key="5">
    <source>
        <dbReference type="SAM" id="SignalP"/>
    </source>
</evidence>
<keyword evidence="3 7" id="KW-0347">Helicase</keyword>
<dbReference type="GO" id="GO:0004386">
    <property type="term" value="F:helicase activity"/>
    <property type="evidence" value="ECO:0007669"/>
    <property type="project" value="UniProtKB-KW"/>
</dbReference>
<evidence type="ECO:0000256" key="1">
    <source>
        <dbReference type="ARBA" id="ARBA00022741"/>
    </source>
</evidence>
<evidence type="ECO:0000256" key="2">
    <source>
        <dbReference type="ARBA" id="ARBA00022801"/>
    </source>
</evidence>
<evidence type="ECO:0000313" key="8">
    <source>
        <dbReference type="Proteomes" id="UP001469553"/>
    </source>
</evidence>
<dbReference type="PANTHER" id="PTHR18934">
    <property type="entry name" value="ATP-DEPENDENT RNA HELICASE"/>
    <property type="match status" value="1"/>
</dbReference>
<dbReference type="InterPro" id="IPR027417">
    <property type="entry name" value="P-loop_NTPase"/>
</dbReference>
<dbReference type="Proteomes" id="UP001469553">
    <property type="component" value="Unassembled WGS sequence"/>
</dbReference>
<keyword evidence="5" id="KW-0732">Signal</keyword>
<keyword evidence="8" id="KW-1185">Reference proteome</keyword>